<proteinExistence type="inferred from homology"/>
<organism evidence="15">
    <name type="scientific">Notodromas monacha</name>
    <dbReference type="NCBI Taxonomy" id="399045"/>
    <lineage>
        <taxon>Eukaryota</taxon>
        <taxon>Metazoa</taxon>
        <taxon>Ecdysozoa</taxon>
        <taxon>Arthropoda</taxon>
        <taxon>Crustacea</taxon>
        <taxon>Oligostraca</taxon>
        <taxon>Ostracoda</taxon>
        <taxon>Podocopa</taxon>
        <taxon>Podocopida</taxon>
        <taxon>Cypridocopina</taxon>
        <taxon>Cypridoidea</taxon>
        <taxon>Cyprididae</taxon>
        <taxon>Notodromas</taxon>
    </lineage>
</organism>
<dbReference type="InterPro" id="IPR013799">
    <property type="entry name" value="STAT_TF_prot_interaction"/>
</dbReference>
<dbReference type="SUPFAM" id="SSF49417">
    <property type="entry name" value="p53-like transcription factors"/>
    <property type="match status" value="1"/>
</dbReference>
<dbReference type="EMBL" id="OA888688">
    <property type="protein sequence ID" value="CAD7283998.1"/>
    <property type="molecule type" value="Genomic_DNA"/>
</dbReference>
<dbReference type="Pfam" id="PF01017">
    <property type="entry name" value="STAT_alpha"/>
    <property type="match status" value="1"/>
</dbReference>
<dbReference type="CDD" id="cd16855">
    <property type="entry name" value="STAT5_CCD"/>
    <property type="match status" value="1"/>
</dbReference>
<keyword evidence="5" id="KW-0597">Phosphoprotein</keyword>
<dbReference type="OrthoDB" id="19300at2759"/>
<dbReference type="Gene3D" id="2.60.40.630">
    <property type="entry name" value="STAT transcription factor, DNA-binding domain"/>
    <property type="match status" value="1"/>
</dbReference>
<dbReference type="InterPro" id="IPR013800">
    <property type="entry name" value="STAT_TF_alpha"/>
</dbReference>
<keyword evidence="10" id="KW-0804">Transcription</keyword>
<evidence type="ECO:0000256" key="1">
    <source>
        <dbReference type="ARBA" id="ARBA00004123"/>
    </source>
</evidence>
<feature type="domain" description="STAT transcription factor protein interaction" evidence="14">
    <location>
        <begin position="68"/>
        <end position="188"/>
    </location>
</feature>
<evidence type="ECO:0000256" key="13">
    <source>
        <dbReference type="ARBA" id="ARBA00067653"/>
    </source>
</evidence>
<dbReference type="SUPFAM" id="SSF48092">
    <property type="entry name" value="Transcription factor STAT-4 N-domain"/>
    <property type="match status" value="1"/>
</dbReference>
<dbReference type="Gene3D" id="1.20.1050.20">
    <property type="entry name" value="STAT transcription factor, all-alpha domain"/>
    <property type="match status" value="1"/>
</dbReference>
<comment type="similarity">
    <text evidence="3">Belongs to the transcription factor STAT family.</text>
</comment>
<dbReference type="GO" id="GO:0001228">
    <property type="term" value="F:DNA-binding transcription activator activity, RNA polymerase II-specific"/>
    <property type="evidence" value="ECO:0007669"/>
    <property type="project" value="UniProtKB-ARBA"/>
</dbReference>
<comment type="subunit">
    <text evidence="12">Forms a homodimer or a heterodimer with a related family member.</text>
</comment>
<protein>
    <recommendedName>
        <fullName evidence="13">Signal transducer and transcription activator</fullName>
    </recommendedName>
</protein>
<evidence type="ECO:0000259" key="14">
    <source>
        <dbReference type="SMART" id="SM00964"/>
    </source>
</evidence>
<keyword evidence="4" id="KW-0963">Cytoplasm</keyword>
<feature type="non-terminal residue" evidence="15">
    <location>
        <position position="526"/>
    </location>
</feature>
<dbReference type="InterPro" id="IPR036535">
    <property type="entry name" value="STAT_N_sf"/>
</dbReference>
<dbReference type="FunFam" id="2.60.40.630:FF:000003">
    <property type="entry name" value="Signal transducer and transcription activator 6"/>
    <property type="match status" value="1"/>
</dbReference>
<dbReference type="InterPro" id="IPR001217">
    <property type="entry name" value="STAT"/>
</dbReference>
<keyword evidence="11" id="KW-0539">Nucleus</keyword>
<dbReference type="InterPro" id="IPR046994">
    <property type="entry name" value="STAT5_CC"/>
</dbReference>
<reference evidence="15" key="1">
    <citation type="submission" date="2020-11" db="EMBL/GenBank/DDBJ databases">
        <authorList>
            <person name="Tran Van P."/>
        </authorList>
    </citation>
    <scope>NUCLEOTIDE SEQUENCE</scope>
</reference>
<dbReference type="GO" id="GO:0000977">
    <property type="term" value="F:RNA polymerase II transcription regulatory region sequence-specific DNA binding"/>
    <property type="evidence" value="ECO:0007669"/>
    <property type="project" value="UniProtKB-ARBA"/>
</dbReference>
<keyword evidence="7" id="KW-0805">Transcription regulation</keyword>
<keyword evidence="6" id="KW-0727">SH2 domain</keyword>
<dbReference type="Gene3D" id="1.10.532.10">
    <property type="entry name" value="STAT transcription factor, N-terminal domain"/>
    <property type="match status" value="1"/>
</dbReference>
<evidence type="ECO:0000256" key="4">
    <source>
        <dbReference type="ARBA" id="ARBA00022490"/>
    </source>
</evidence>
<evidence type="ECO:0000313" key="15">
    <source>
        <dbReference type="EMBL" id="CAD7283998.1"/>
    </source>
</evidence>
<dbReference type="InterPro" id="IPR015988">
    <property type="entry name" value="STAT_TF_CC"/>
</dbReference>
<evidence type="ECO:0000256" key="7">
    <source>
        <dbReference type="ARBA" id="ARBA00023015"/>
    </source>
</evidence>
<evidence type="ECO:0000256" key="6">
    <source>
        <dbReference type="ARBA" id="ARBA00022999"/>
    </source>
</evidence>
<dbReference type="EMBL" id="CAJPEX010006651">
    <property type="protein sequence ID" value="CAG0924150.1"/>
    <property type="molecule type" value="Genomic_DNA"/>
</dbReference>
<dbReference type="InterPro" id="IPR008967">
    <property type="entry name" value="p53-like_TF_DNA-bd_sf"/>
</dbReference>
<dbReference type="Pfam" id="PF02865">
    <property type="entry name" value="STAT_int"/>
    <property type="match status" value="1"/>
</dbReference>
<dbReference type="SMART" id="SM00964">
    <property type="entry name" value="STAT_int"/>
    <property type="match status" value="1"/>
</dbReference>
<keyword evidence="9" id="KW-0010">Activator</keyword>
<dbReference type="SUPFAM" id="SSF47655">
    <property type="entry name" value="STAT"/>
    <property type="match status" value="1"/>
</dbReference>
<evidence type="ECO:0000256" key="3">
    <source>
        <dbReference type="ARBA" id="ARBA00005586"/>
    </source>
</evidence>
<dbReference type="InterPro" id="IPR012345">
    <property type="entry name" value="STAT_TF_DNA-bd_N"/>
</dbReference>
<dbReference type="Proteomes" id="UP000678499">
    <property type="component" value="Unassembled WGS sequence"/>
</dbReference>
<evidence type="ECO:0000256" key="2">
    <source>
        <dbReference type="ARBA" id="ARBA00004496"/>
    </source>
</evidence>
<dbReference type="AlphaFoldDB" id="A0A7R9BYJ4"/>
<evidence type="ECO:0000256" key="10">
    <source>
        <dbReference type="ARBA" id="ARBA00023163"/>
    </source>
</evidence>
<evidence type="ECO:0000256" key="9">
    <source>
        <dbReference type="ARBA" id="ARBA00023159"/>
    </source>
</evidence>
<name>A0A7R9BYJ4_9CRUS</name>
<comment type="subcellular location">
    <subcellularLocation>
        <location evidence="2">Cytoplasm</location>
    </subcellularLocation>
    <subcellularLocation>
        <location evidence="1">Nucleus</location>
    </subcellularLocation>
</comment>
<dbReference type="PANTHER" id="PTHR11801">
    <property type="entry name" value="SIGNAL TRANSDUCER AND ACTIVATOR OF TRANSCRIPTION"/>
    <property type="match status" value="1"/>
</dbReference>
<evidence type="ECO:0000256" key="11">
    <source>
        <dbReference type="ARBA" id="ARBA00023242"/>
    </source>
</evidence>
<keyword evidence="16" id="KW-1185">Reference proteome</keyword>
<keyword evidence="8" id="KW-0238">DNA-binding</keyword>
<gene>
    <name evidence="15" type="ORF">NMOB1V02_LOCUS11606</name>
</gene>
<evidence type="ECO:0000313" key="16">
    <source>
        <dbReference type="Proteomes" id="UP000678499"/>
    </source>
</evidence>
<accession>A0A7R9BYJ4</accession>
<evidence type="ECO:0000256" key="8">
    <source>
        <dbReference type="ARBA" id="ARBA00023125"/>
    </source>
</evidence>
<evidence type="ECO:0000256" key="5">
    <source>
        <dbReference type="ARBA" id="ARBA00022553"/>
    </source>
</evidence>
<dbReference type="GO" id="GO:0005737">
    <property type="term" value="C:cytoplasm"/>
    <property type="evidence" value="ECO:0007669"/>
    <property type="project" value="UniProtKB-SubCell"/>
</dbReference>
<sequence length="526" mass="60492">MRQNNLIPRTFDHDGPKKYEAEKPHTMHIFAARLLFPPYPCLVLDARQVSVEDILLISENRRTSSEMALWARTQHLSPELFKQVESLYRPELFPIEIRHYLAQWIEEQNWNEIDPDDPQCFDGAHQFVSQMIVKLNELAQNEFVLPYQIKNWVENLKLRYLPSPLELIKILKHCLDVEVRLVQQAESGIAMGSVDPTPNLWIVQQLEELRQVTQQTASELRRIEQEQESFLLQCNEYRRLMLYMETQLSQATDQQKAELEKKHLKQKESKTNELRAKNAELVHGRVTLAGKYEETITGLQQVQSRVLDIHLTQWKREQQLAGNGAGFNNNLDIIQQWCENLAELIWMNRQQIKELDRLIVASQSLGTSNSGAELVSQLRNKSTELLSSLVTSTFVVEKQPPQVMKTNTRFTATVRLLVGAKLNVHMSSPLVKVSILSEAQANALLVQNEQHGTKFEGSGEILNNSGTMEYISATRQLVVNFRNMQLRKIKRAEKKGTESVMDEKFSLLFLCDFSIGAGELQFQVGS</sequence>
<dbReference type="InterPro" id="IPR013801">
    <property type="entry name" value="STAT_TF_DNA-bd"/>
</dbReference>
<evidence type="ECO:0000256" key="12">
    <source>
        <dbReference type="ARBA" id="ARBA00064301"/>
    </source>
</evidence>
<dbReference type="GO" id="GO:0007166">
    <property type="term" value="P:cell surface receptor signaling pathway"/>
    <property type="evidence" value="ECO:0007669"/>
    <property type="project" value="UniProtKB-ARBA"/>
</dbReference>
<dbReference type="Pfam" id="PF02864">
    <property type="entry name" value="STAT_bind"/>
    <property type="match status" value="1"/>
</dbReference>
<dbReference type="GO" id="GO:0005634">
    <property type="term" value="C:nucleus"/>
    <property type="evidence" value="ECO:0007669"/>
    <property type="project" value="UniProtKB-SubCell"/>
</dbReference>